<dbReference type="AlphaFoldDB" id="A0A2B4RQ59"/>
<keyword evidence="6" id="KW-1015">Disulfide bond</keyword>
<evidence type="ECO:0000256" key="2">
    <source>
        <dbReference type="ARBA" id="ARBA00022692"/>
    </source>
</evidence>
<dbReference type="FunFam" id="2.20.100.10:FF:000001">
    <property type="entry name" value="semaphorin-5A isoform X1"/>
    <property type="match status" value="1"/>
</dbReference>
<dbReference type="GO" id="GO:0016491">
    <property type="term" value="F:oxidoreductase activity"/>
    <property type="evidence" value="ECO:0007669"/>
    <property type="project" value="InterPro"/>
</dbReference>
<keyword evidence="9" id="KW-1185">Reference proteome</keyword>
<comment type="caution">
    <text evidence="8">The sequence shown here is derived from an EMBL/GenBank/DDBJ whole genome shotgun (WGS) entry which is preliminary data.</text>
</comment>
<dbReference type="SUPFAM" id="SSF82895">
    <property type="entry name" value="TSP-1 type 1 repeat"/>
    <property type="match status" value="3"/>
</dbReference>
<dbReference type="PRINTS" id="PR00092">
    <property type="entry name" value="TYROSINASE"/>
</dbReference>
<dbReference type="Gene3D" id="3.10.100.10">
    <property type="entry name" value="Mannose-Binding Protein A, subunit A"/>
    <property type="match status" value="2"/>
</dbReference>
<evidence type="ECO:0000256" key="1">
    <source>
        <dbReference type="ARBA" id="ARBA00004167"/>
    </source>
</evidence>
<dbReference type="InterPro" id="IPR016186">
    <property type="entry name" value="C-type_lectin-like/link_sf"/>
</dbReference>
<dbReference type="Gene3D" id="2.20.100.10">
    <property type="entry name" value="Thrombospondin type-1 (TSP1) repeat"/>
    <property type="match status" value="3"/>
</dbReference>
<dbReference type="EMBL" id="LSMT01000398">
    <property type="protein sequence ID" value="PFX18680.1"/>
    <property type="molecule type" value="Genomic_DNA"/>
</dbReference>
<dbReference type="OrthoDB" id="5978528at2759"/>
<organism evidence="8 9">
    <name type="scientific">Stylophora pistillata</name>
    <name type="common">Smooth cauliflower coral</name>
    <dbReference type="NCBI Taxonomy" id="50429"/>
    <lineage>
        <taxon>Eukaryota</taxon>
        <taxon>Metazoa</taxon>
        <taxon>Cnidaria</taxon>
        <taxon>Anthozoa</taxon>
        <taxon>Hexacorallia</taxon>
        <taxon>Scleractinia</taxon>
        <taxon>Astrocoeniina</taxon>
        <taxon>Pocilloporidae</taxon>
        <taxon>Stylophora</taxon>
    </lineage>
</organism>
<keyword evidence="3" id="KW-0677">Repeat</keyword>
<keyword evidence="4" id="KW-1133">Transmembrane helix</keyword>
<feature type="domain" description="C-type lectin" evidence="7">
    <location>
        <begin position="823"/>
        <end position="952"/>
    </location>
</feature>
<evidence type="ECO:0000256" key="3">
    <source>
        <dbReference type="ARBA" id="ARBA00022737"/>
    </source>
</evidence>
<dbReference type="PROSITE" id="PS00497">
    <property type="entry name" value="TYROSINASE_1"/>
    <property type="match status" value="1"/>
</dbReference>
<dbReference type="SUPFAM" id="SSF56436">
    <property type="entry name" value="C-type lectin-like"/>
    <property type="match status" value="2"/>
</dbReference>
<dbReference type="InterPro" id="IPR036383">
    <property type="entry name" value="TSP1_rpt_sf"/>
</dbReference>
<dbReference type="SMART" id="SM00034">
    <property type="entry name" value="CLECT"/>
    <property type="match status" value="2"/>
</dbReference>
<dbReference type="PRINTS" id="PR01705">
    <property type="entry name" value="TSP1REPEAT"/>
</dbReference>
<evidence type="ECO:0000313" key="8">
    <source>
        <dbReference type="EMBL" id="PFX18680.1"/>
    </source>
</evidence>
<dbReference type="GO" id="GO:0016020">
    <property type="term" value="C:membrane"/>
    <property type="evidence" value="ECO:0007669"/>
    <property type="project" value="UniProtKB-SubCell"/>
</dbReference>
<proteinExistence type="predicted"/>
<dbReference type="Pfam" id="PF00264">
    <property type="entry name" value="Tyrosinase"/>
    <property type="match status" value="1"/>
</dbReference>
<evidence type="ECO:0000259" key="7">
    <source>
        <dbReference type="PROSITE" id="PS50041"/>
    </source>
</evidence>
<evidence type="ECO:0000313" key="9">
    <source>
        <dbReference type="Proteomes" id="UP000225706"/>
    </source>
</evidence>
<dbReference type="PROSITE" id="PS50041">
    <property type="entry name" value="C_TYPE_LECTIN_2"/>
    <property type="match status" value="2"/>
</dbReference>
<dbReference type="Pfam" id="PF00090">
    <property type="entry name" value="TSP_1"/>
    <property type="match status" value="3"/>
</dbReference>
<dbReference type="FunFam" id="2.20.100.10:FF:000007">
    <property type="entry name" value="Thrombospondin 1"/>
    <property type="match status" value="1"/>
</dbReference>
<keyword evidence="2" id="KW-0812">Transmembrane</keyword>
<dbReference type="FunFam" id="2.20.100.10:FF:000002">
    <property type="entry name" value="Unc-5 netrin receptor C"/>
    <property type="match status" value="1"/>
</dbReference>
<dbReference type="InterPro" id="IPR050111">
    <property type="entry name" value="C-type_lectin/snaclec_domain"/>
</dbReference>
<dbReference type="SUPFAM" id="SSF48056">
    <property type="entry name" value="Di-copper centre-containing domain"/>
    <property type="match status" value="1"/>
</dbReference>
<name>A0A2B4RQ59_STYPI</name>
<feature type="domain" description="C-type lectin" evidence="7">
    <location>
        <begin position="705"/>
        <end position="810"/>
    </location>
</feature>
<comment type="subcellular location">
    <subcellularLocation>
        <location evidence="1">Membrane</location>
        <topology evidence="1">Single-pass membrane protein</topology>
    </subcellularLocation>
</comment>
<evidence type="ECO:0000256" key="4">
    <source>
        <dbReference type="ARBA" id="ARBA00022989"/>
    </source>
</evidence>
<dbReference type="PROSITE" id="PS50092">
    <property type="entry name" value="TSP1"/>
    <property type="match status" value="3"/>
</dbReference>
<dbReference type="Gene3D" id="1.10.1280.10">
    <property type="entry name" value="Di-copper center containing domain from catechol oxidase"/>
    <property type="match status" value="1"/>
</dbReference>
<dbReference type="Proteomes" id="UP000225706">
    <property type="component" value="Unassembled WGS sequence"/>
</dbReference>
<reference evidence="9" key="1">
    <citation type="journal article" date="2017" name="bioRxiv">
        <title>Comparative analysis of the genomes of Stylophora pistillata and Acropora digitifera provides evidence for extensive differences between species of corals.</title>
        <authorList>
            <person name="Voolstra C.R."/>
            <person name="Li Y."/>
            <person name="Liew Y.J."/>
            <person name="Baumgarten S."/>
            <person name="Zoccola D."/>
            <person name="Flot J.-F."/>
            <person name="Tambutte S."/>
            <person name="Allemand D."/>
            <person name="Aranda M."/>
        </authorList>
    </citation>
    <scope>NUCLEOTIDE SEQUENCE [LARGE SCALE GENOMIC DNA]</scope>
</reference>
<dbReference type="SMART" id="SM00209">
    <property type="entry name" value="TSP1"/>
    <property type="match status" value="3"/>
</dbReference>
<dbReference type="PANTHER" id="PTHR22803">
    <property type="entry name" value="MANNOSE, PHOSPHOLIPASE, LECTIN RECEPTOR RELATED"/>
    <property type="match status" value="1"/>
</dbReference>
<protein>
    <submittedName>
        <fullName evidence="8">Hemicentin-1</fullName>
    </submittedName>
</protein>
<dbReference type="InterPro" id="IPR002227">
    <property type="entry name" value="Tyrosinase_Cu-bd"/>
</dbReference>
<dbReference type="Pfam" id="PF00059">
    <property type="entry name" value="Lectin_C"/>
    <property type="match status" value="2"/>
</dbReference>
<dbReference type="InterPro" id="IPR008922">
    <property type="entry name" value="Di-copper_centre_dom_sf"/>
</dbReference>
<dbReference type="CDD" id="cd00037">
    <property type="entry name" value="CLECT"/>
    <property type="match status" value="1"/>
</dbReference>
<evidence type="ECO:0000256" key="5">
    <source>
        <dbReference type="ARBA" id="ARBA00023136"/>
    </source>
</evidence>
<evidence type="ECO:0000256" key="6">
    <source>
        <dbReference type="ARBA" id="ARBA00023157"/>
    </source>
</evidence>
<dbReference type="InterPro" id="IPR016187">
    <property type="entry name" value="CTDL_fold"/>
</dbReference>
<sequence>MLRNRITKQLKREACYYANTPKTCGVPRLFLCSASGHFHVSYLGCYLEPPYDSLFYKAYLDYRYRIDWTKLPDLRHVTRACAREAFKRNYTYFAIKNYGVCSWGPEGLAVTSKGKKVSGCFLTIGGPRAVSVFKIIKPKVNGGWSLWSQWGSCSRTCGGGSKTRSRTCTNPPPSAGGVSCQGSGFQTLSCNTEGCPVDGGWSSWGTWSICSLSCGSGRQTRARTCTNPSPAAGGAHCVGNNSVEVQSCSTDSCPVNGGWSNWGAWGSCTQTCGGGIETRSRTCNSPAPANGGLHCPGSSLESQACNSNTCPDCQEGSTSFDQCGQRCTCVQGQFVNCVRIRKEFTSMTFPERERYIRVLLTASTDPKFKKDYDELINRHRNLFFSGIHGRTHFLPWHRYFTLLYENLLRRVDCNFTVAYWDWSSVSANPFSTENSKDLWHIANTGFGGNGVGSYSCVQTGPFREANWSIVPLPANSLPEPGPRCLARRFNGNPPDSVAVQEVLTIPASNFTDFELMLRVNLHDVVHCLIDGTMCSIDSAAAPEFFLHHGFIDKIWDEWQRKSDAHRNAFFPGINETMPGSELQPREIVNLLSQPGGARVEYQASKKRSNLLPLLRVKGNCCSIKNSAQNISEQKRELMMCEILPNILFGVNWTFGTQQYGFIPEYKEDSTISDCLLVKLATGDRKPQATTEFLLVCECDQGWKSFNSNCFKMFEEKKSWDDAKSHCEETGAHLVKIESADENIFLLNSFLQLLSNETNREAWTGLSDKMEEGEFVWTDGSTPEYTNWAAEQPNDEDDQQDCAEIANGVFWPGECEEGWETPGENSSCYKLFTEKKSWDGANDNCLEASSHLANIDSEEENSYLLSTFLQIPKGEVNREAWIGLTDRLKEGEFVWTDGSPANYSNWADEQPNNEDDEQDCGEIANGVFWPAGPPQIGVWNDFQCYKNLMYICEKEP</sequence>
<dbReference type="InterPro" id="IPR001304">
    <property type="entry name" value="C-type_lectin-like"/>
</dbReference>
<keyword evidence="5" id="KW-0472">Membrane</keyword>
<accession>A0A2B4RQ59</accession>
<dbReference type="STRING" id="50429.A0A2B4RQ59"/>
<dbReference type="InterPro" id="IPR000884">
    <property type="entry name" value="TSP1_rpt"/>
</dbReference>
<gene>
    <name evidence="8" type="primary">HMCN1</name>
    <name evidence="8" type="ORF">AWC38_SpisGene16946</name>
</gene>